<proteinExistence type="predicted"/>
<evidence type="ECO:0000256" key="1">
    <source>
        <dbReference type="SAM" id="MobiDB-lite"/>
    </source>
</evidence>
<accession>A0A368NGY6</accession>
<evidence type="ECO:0000313" key="2">
    <source>
        <dbReference type="EMBL" id="KAA3525956.1"/>
    </source>
</evidence>
<feature type="compositionally biased region" description="Polar residues" evidence="1">
    <location>
        <begin position="103"/>
        <end position="115"/>
    </location>
</feature>
<dbReference type="RefSeq" id="WP_060717692.1">
    <property type="nucleotide sequence ID" value="NZ_CP055265.1"/>
</dbReference>
<feature type="region of interest" description="Disordered" evidence="1">
    <location>
        <begin position="96"/>
        <end position="115"/>
    </location>
</feature>
<comment type="caution">
    <text evidence="2">The sequence shown here is derived from an EMBL/GenBank/DDBJ whole genome shotgun (WGS) entry which is preliminary data.</text>
</comment>
<dbReference type="EMBL" id="QUSG01000008">
    <property type="protein sequence ID" value="KAA3525956.1"/>
    <property type="molecule type" value="Genomic_DNA"/>
</dbReference>
<protein>
    <submittedName>
        <fullName evidence="2">Uncharacterized protein</fullName>
    </submittedName>
</protein>
<dbReference type="GeneID" id="60684834"/>
<dbReference type="AlphaFoldDB" id="A0A368NGY6"/>
<organism evidence="2 3">
    <name type="scientific">Agrobacterium vitis</name>
    <name type="common">Rhizobium vitis</name>
    <dbReference type="NCBI Taxonomy" id="373"/>
    <lineage>
        <taxon>Bacteria</taxon>
        <taxon>Pseudomonadati</taxon>
        <taxon>Pseudomonadota</taxon>
        <taxon>Alphaproteobacteria</taxon>
        <taxon>Hyphomicrobiales</taxon>
        <taxon>Rhizobiaceae</taxon>
        <taxon>Rhizobium/Agrobacterium group</taxon>
        <taxon>Agrobacterium</taxon>
    </lineage>
</organism>
<dbReference type="Proteomes" id="UP000436911">
    <property type="component" value="Unassembled WGS sequence"/>
</dbReference>
<evidence type="ECO:0000313" key="3">
    <source>
        <dbReference type="Proteomes" id="UP000436911"/>
    </source>
</evidence>
<name>A0A368NGY6_AGRVI</name>
<gene>
    <name evidence="2" type="ORF">DXT89_15515</name>
</gene>
<sequence>MKTHELAKALQQLSKLLRSLPNQELDNFGLALTNPVPQQQIGISLSALAALSKYNKLDWEKVIRDFELPLEVRPRDGARDVMGKIITFLAENDAERERVARKTSPSGSDRPSELSNALQFLLNNG</sequence>
<dbReference type="OrthoDB" id="8478899at2"/>
<reference evidence="2 3" key="1">
    <citation type="submission" date="2018-08" db="EMBL/GenBank/DDBJ databases">
        <title>Genome sequencing of Agrobacterium vitis strain ICMP 10754.</title>
        <authorList>
            <person name="Visnovsky S.B."/>
            <person name="Pitman A.R."/>
        </authorList>
    </citation>
    <scope>NUCLEOTIDE SEQUENCE [LARGE SCALE GENOMIC DNA]</scope>
    <source>
        <strain evidence="2 3">ICMP 10754</strain>
    </source>
</reference>